<dbReference type="InterPro" id="IPR008972">
    <property type="entry name" value="Cupredoxin"/>
</dbReference>
<comment type="catalytic activity">
    <reaction evidence="15">
        <text>4 Fe(II)-[cytochrome c] + O2 + 8 H(+)(in) = 4 Fe(III)-[cytochrome c] + 2 H2O + 4 H(+)(out)</text>
        <dbReference type="Rhea" id="RHEA:11436"/>
        <dbReference type="Rhea" id="RHEA-COMP:10350"/>
        <dbReference type="Rhea" id="RHEA-COMP:14399"/>
        <dbReference type="ChEBI" id="CHEBI:15377"/>
        <dbReference type="ChEBI" id="CHEBI:15378"/>
        <dbReference type="ChEBI" id="CHEBI:15379"/>
        <dbReference type="ChEBI" id="CHEBI:29033"/>
        <dbReference type="ChEBI" id="CHEBI:29034"/>
        <dbReference type="EC" id="7.1.1.9"/>
    </reaction>
    <physiologicalReaction direction="left-to-right" evidence="15">
        <dbReference type="Rhea" id="RHEA:11437"/>
    </physiologicalReaction>
</comment>
<evidence type="ECO:0000256" key="8">
    <source>
        <dbReference type="ARBA" id="ARBA00022842"/>
    </source>
</evidence>
<sequence>MTSVLTGNVVYDNLLFYMVALCSFIPAWVFLVLAWQIFSKNTWSVGNNENNWVEMAWTFIPTGMVSYLCGLNVVCLTEDLPVRIEAVIKVTGRQWYWSYEISGFEEGYDSVMTDFIDSVDKPLRVNIYDFYHLVVTSSDVIHSFSLPDLRIKVDAIPGRVNQNIFYTDCVGIYVGYCSELCGAGHAYMPIVMESVVPDYKPLGWIPYEFRGINFVKDDDDSDY</sequence>
<comment type="subcellular location">
    <subcellularLocation>
        <location evidence="2">Membrane</location>
        <topology evidence="2">Multi-pass membrane protein</topology>
    </subcellularLocation>
</comment>
<dbReference type="PANTHER" id="PTHR22888">
    <property type="entry name" value="CYTOCHROME C OXIDASE, SUBUNIT II"/>
    <property type="match status" value="1"/>
</dbReference>
<keyword evidence="8" id="KW-0460">Magnesium</keyword>
<evidence type="ECO:0000256" key="11">
    <source>
        <dbReference type="ARBA" id="ARBA00022989"/>
    </source>
</evidence>
<dbReference type="AlphaFoldDB" id="A0AAU7YRU3"/>
<keyword evidence="9" id="KW-1278">Translocase</keyword>
<evidence type="ECO:0000256" key="3">
    <source>
        <dbReference type="ARBA" id="ARBA00007866"/>
    </source>
</evidence>
<keyword evidence="11 16" id="KW-1133">Transmembrane helix</keyword>
<evidence type="ECO:0000313" key="18">
    <source>
        <dbReference type="EMBL" id="XCA87954.1"/>
    </source>
</evidence>
<keyword evidence="12" id="KW-0186">Copper</keyword>
<dbReference type="InterPro" id="IPR001505">
    <property type="entry name" value="Copper_CuA"/>
</dbReference>
<dbReference type="GO" id="GO:0004129">
    <property type="term" value="F:cytochrome-c oxidase activity"/>
    <property type="evidence" value="ECO:0007669"/>
    <property type="project" value="UniProtKB-EC"/>
</dbReference>
<dbReference type="InterPro" id="IPR036257">
    <property type="entry name" value="Cyt_c_oxidase_su2_TM_sf"/>
</dbReference>
<dbReference type="PRINTS" id="PR01166">
    <property type="entry name" value="CYCOXIDASEII"/>
</dbReference>
<dbReference type="Pfam" id="PF00116">
    <property type="entry name" value="COX2"/>
    <property type="match status" value="1"/>
</dbReference>
<dbReference type="Gene3D" id="1.10.287.90">
    <property type="match status" value="1"/>
</dbReference>
<evidence type="ECO:0000259" key="17">
    <source>
        <dbReference type="PROSITE" id="PS50857"/>
    </source>
</evidence>
<dbReference type="PROSITE" id="PS50857">
    <property type="entry name" value="COX2_CUA"/>
    <property type="match status" value="1"/>
</dbReference>
<evidence type="ECO:0000256" key="15">
    <source>
        <dbReference type="ARBA" id="ARBA00049512"/>
    </source>
</evidence>
<evidence type="ECO:0000256" key="4">
    <source>
        <dbReference type="ARBA" id="ARBA00012949"/>
    </source>
</evidence>
<feature type="transmembrane region" description="Helical" evidence="16">
    <location>
        <begin position="14"/>
        <end position="35"/>
    </location>
</feature>
<protein>
    <recommendedName>
        <fullName evidence="4">cytochrome-c oxidase</fullName>
        <ecNumber evidence="4">7.1.1.9</ecNumber>
    </recommendedName>
    <alternativeName>
        <fullName evidence="14">Cytochrome c oxidase polypeptide II</fullName>
    </alternativeName>
</protein>
<dbReference type="PROSITE" id="PS00078">
    <property type="entry name" value="COX2"/>
    <property type="match status" value="1"/>
</dbReference>
<geneLocation type="mitochondrion" evidence="18"/>
<dbReference type="InterPro" id="IPR002429">
    <property type="entry name" value="CcO_II-like_C"/>
</dbReference>
<dbReference type="SUPFAM" id="SSF49503">
    <property type="entry name" value="Cupredoxins"/>
    <property type="match status" value="1"/>
</dbReference>
<evidence type="ECO:0000256" key="7">
    <source>
        <dbReference type="ARBA" id="ARBA00022723"/>
    </source>
</evidence>
<keyword evidence="6 16" id="KW-0812">Transmembrane</keyword>
<name>A0AAU7YRU3_9TREM</name>
<dbReference type="SUPFAM" id="SSF81464">
    <property type="entry name" value="Cytochrome c oxidase subunit II-like, transmembrane region"/>
    <property type="match status" value="1"/>
</dbReference>
<keyword evidence="13 16" id="KW-0472">Membrane</keyword>
<accession>A0AAU7YRU3</accession>
<feature type="domain" description="Cytochrome oxidase subunit II copper A binding" evidence="17">
    <location>
        <begin position="83"/>
        <end position="207"/>
    </location>
</feature>
<dbReference type="InterPro" id="IPR045187">
    <property type="entry name" value="CcO_II"/>
</dbReference>
<evidence type="ECO:0000256" key="2">
    <source>
        <dbReference type="ARBA" id="ARBA00004141"/>
    </source>
</evidence>
<evidence type="ECO:0000256" key="9">
    <source>
        <dbReference type="ARBA" id="ARBA00022967"/>
    </source>
</evidence>
<evidence type="ECO:0000256" key="13">
    <source>
        <dbReference type="ARBA" id="ARBA00023136"/>
    </source>
</evidence>
<dbReference type="GO" id="GO:0042773">
    <property type="term" value="P:ATP synthesis coupled electron transport"/>
    <property type="evidence" value="ECO:0007669"/>
    <property type="project" value="TreeGrafter"/>
</dbReference>
<evidence type="ECO:0000256" key="1">
    <source>
        <dbReference type="ARBA" id="ARBA00001935"/>
    </source>
</evidence>
<proteinExistence type="inferred from homology"/>
<dbReference type="EC" id="7.1.1.9" evidence="4"/>
<dbReference type="GO" id="GO:0016020">
    <property type="term" value="C:membrane"/>
    <property type="evidence" value="ECO:0007669"/>
    <property type="project" value="UniProtKB-SubCell"/>
</dbReference>
<dbReference type="Gene3D" id="2.60.40.420">
    <property type="entry name" value="Cupredoxins - blue copper proteins"/>
    <property type="match status" value="1"/>
</dbReference>
<gene>
    <name evidence="18" type="primary">COX2</name>
</gene>
<dbReference type="PANTHER" id="PTHR22888:SF9">
    <property type="entry name" value="CYTOCHROME C OXIDASE SUBUNIT 2"/>
    <property type="match status" value="1"/>
</dbReference>
<organism evidence="18">
    <name type="scientific">Scaphanocephalus sp</name>
    <dbReference type="NCBI Taxonomy" id="3050632"/>
    <lineage>
        <taxon>Eukaryota</taxon>
        <taxon>Metazoa</taxon>
        <taxon>Spiralia</taxon>
        <taxon>Lophotrochozoa</taxon>
        <taxon>Platyhelminthes</taxon>
        <taxon>Trematoda</taxon>
        <taxon>Digenea</taxon>
        <taxon>Opisthorchiida</taxon>
        <taxon>Opisthorchiata</taxon>
        <taxon>Heterophyidae</taxon>
        <taxon>Scaphanocephalus</taxon>
    </lineage>
</organism>
<comment type="similarity">
    <text evidence="3">Belongs to the cytochrome c oxidase subunit 2 family.</text>
</comment>
<reference evidence="18" key="1">
    <citation type="journal article" date="2024" name="Parasitology">
        <title>Expanding on expansus: A new species of Scaphanocephalus from North America and the Caribbean based on molecular and morphological data.</title>
        <authorList>
            <person name="Locke S.A."/>
            <person name="Calhoun D.M."/>
            <person name="Valencia Cruz J.M."/>
            <person name="Ebbs E.T."/>
            <person name="Diaz Pernett S.C."/>
            <person name="Tkach V.V."/>
            <person name="Kinsella J.M."/>
            <person name="Freeman M.A."/>
            <person name="Blanar C.A."/>
            <person name="Johnson P.T.J."/>
        </authorList>
    </citation>
    <scope>NUCLEOTIDE SEQUENCE</scope>
</reference>
<keyword evidence="10" id="KW-0249">Electron transport</keyword>
<evidence type="ECO:0000256" key="10">
    <source>
        <dbReference type="ARBA" id="ARBA00022982"/>
    </source>
</evidence>
<keyword evidence="18" id="KW-0496">Mitochondrion</keyword>
<evidence type="ECO:0000256" key="5">
    <source>
        <dbReference type="ARBA" id="ARBA00022448"/>
    </source>
</evidence>
<dbReference type="EMBL" id="PP577105">
    <property type="protein sequence ID" value="XCA87954.1"/>
    <property type="molecule type" value="Genomic_DNA"/>
</dbReference>
<evidence type="ECO:0000256" key="12">
    <source>
        <dbReference type="ARBA" id="ARBA00023008"/>
    </source>
</evidence>
<dbReference type="GO" id="GO:0005507">
    <property type="term" value="F:copper ion binding"/>
    <property type="evidence" value="ECO:0007669"/>
    <property type="project" value="InterPro"/>
</dbReference>
<keyword evidence="7" id="KW-0479">Metal-binding</keyword>
<keyword evidence="5" id="KW-0813">Transport</keyword>
<evidence type="ECO:0000256" key="6">
    <source>
        <dbReference type="ARBA" id="ARBA00022692"/>
    </source>
</evidence>
<evidence type="ECO:0000256" key="16">
    <source>
        <dbReference type="SAM" id="Phobius"/>
    </source>
</evidence>
<comment type="cofactor">
    <cofactor evidence="1">
        <name>Cu cation</name>
        <dbReference type="ChEBI" id="CHEBI:23378"/>
    </cofactor>
</comment>
<evidence type="ECO:0000256" key="14">
    <source>
        <dbReference type="ARBA" id="ARBA00031389"/>
    </source>
</evidence>